<dbReference type="OrthoDB" id="5507733at2"/>
<protein>
    <recommendedName>
        <fullName evidence="3">DUF1573 domain-containing protein</fullName>
    </recommendedName>
</protein>
<dbReference type="Proteomes" id="UP000237968">
    <property type="component" value="Unassembled WGS sequence"/>
</dbReference>
<dbReference type="PANTHER" id="PTHR37833:SF1">
    <property type="entry name" value="SIGNAL PEPTIDE PROTEIN"/>
    <property type="match status" value="1"/>
</dbReference>
<sequence>MSTDAIPPGGEGEVKVTLRPKGNHTKILKKIVVHSDDPEQPKFTLTMKGELLVDLVATPARIALRDLKVGASGTATFELQLSESSTAKTVAGPEARVLETIKIESVEVLDTKNFKLRRIEGEADGNSTYELTFRGAREVGTTRTQVRVVTNGESTPLLVIPVSAIAALNLRYMKSIRFVRRDGELRERVIRISSRFGDAPTIKKVVDPDGLVETEVLEAQGQMASISAKIIPSKWEALDDKGRVGPHRLIVHTDDRDEPKIEIVYRVAPERPVAGAAPKTEPALGTLTPQ</sequence>
<dbReference type="EMBL" id="PVNK01000154">
    <property type="protein sequence ID" value="PRP97515.1"/>
    <property type="molecule type" value="Genomic_DNA"/>
</dbReference>
<evidence type="ECO:0000313" key="2">
    <source>
        <dbReference type="Proteomes" id="UP000237968"/>
    </source>
</evidence>
<evidence type="ECO:0008006" key="3">
    <source>
        <dbReference type="Google" id="ProtNLM"/>
    </source>
</evidence>
<name>A0A2S9XXB9_9BACT</name>
<proteinExistence type="predicted"/>
<reference evidence="1 2" key="1">
    <citation type="submission" date="2018-03" db="EMBL/GenBank/DDBJ databases">
        <title>Draft Genome Sequences of the Obligatory Marine Myxobacteria Enhygromyxa salina SWB005.</title>
        <authorList>
            <person name="Poehlein A."/>
            <person name="Moghaddam J.A."/>
            <person name="Harms H."/>
            <person name="Alanjari M."/>
            <person name="Koenig G.M."/>
            <person name="Daniel R."/>
            <person name="Schaeberle T.F."/>
        </authorList>
    </citation>
    <scope>NUCLEOTIDE SEQUENCE [LARGE SCALE GENOMIC DNA]</scope>
    <source>
        <strain evidence="1 2">SWB005</strain>
    </source>
</reference>
<accession>A0A2S9XXB9</accession>
<keyword evidence="2" id="KW-1185">Reference proteome</keyword>
<dbReference type="AlphaFoldDB" id="A0A2S9XXB9"/>
<comment type="caution">
    <text evidence="1">The sequence shown here is derived from an EMBL/GenBank/DDBJ whole genome shotgun (WGS) entry which is preliminary data.</text>
</comment>
<evidence type="ECO:0000313" key="1">
    <source>
        <dbReference type="EMBL" id="PRP97515.1"/>
    </source>
</evidence>
<organism evidence="1 2">
    <name type="scientific">Enhygromyxa salina</name>
    <dbReference type="NCBI Taxonomy" id="215803"/>
    <lineage>
        <taxon>Bacteria</taxon>
        <taxon>Pseudomonadati</taxon>
        <taxon>Myxococcota</taxon>
        <taxon>Polyangia</taxon>
        <taxon>Nannocystales</taxon>
        <taxon>Nannocystaceae</taxon>
        <taxon>Enhygromyxa</taxon>
    </lineage>
</organism>
<dbReference type="PANTHER" id="PTHR37833">
    <property type="entry name" value="LIPOPROTEIN-RELATED"/>
    <property type="match status" value="1"/>
</dbReference>
<gene>
    <name evidence="1" type="ORF">ENSA5_33510</name>
</gene>